<dbReference type="InterPro" id="IPR006461">
    <property type="entry name" value="PLAC_motif_containing"/>
</dbReference>
<evidence type="ECO:0000313" key="2">
    <source>
        <dbReference type="Ensembl" id="ENSCCRP00015086437.1"/>
    </source>
</evidence>
<dbReference type="PANTHER" id="PTHR15907">
    <property type="entry name" value="DUF614 FAMILY PROTEIN-RELATED"/>
    <property type="match status" value="1"/>
</dbReference>
<evidence type="ECO:0000256" key="1">
    <source>
        <dbReference type="ARBA" id="ARBA00009024"/>
    </source>
</evidence>
<dbReference type="Pfam" id="PF04749">
    <property type="entry name" value="PLAC8"/>
    <property type="match status" value="1"/>
</dbReference>
<accession>A0A8C1XX15</accession>
<comment type="similarity">
    <text evidence="1">Belongs to the cornifelin family.</text>
</comment>
<dbReference type="AlphaFoldDB" id="A0A8C1XX15"/>
<reference evidence="2" key="1">
    <citation type="submission" date="2025-08" db="UniProtKB">
        <authorList>
            <consortium name="Ensembl"/>
        </authorList>
    </citation>
    <scope>IDENTIFICATION</scope>
</reference>
<sequence length="159" mass="17895">MCFPRSVMMAHSAISVQPAMMVTTSNAMLNQWSSGVCDCCEDMGVCCCGFWCPYCLMCRTSEEFGECLCLPLLEMCFGRIIPPVTLSMRSSMRERFHIKGSIQDDCCVVTFCTLCVWCQMARELKARRQSLVIINPAVNPVHQSVQVFNQPLQPINPAY</sequence>
<evidence type="ECO:0000313" key="3">
    <source>
        <dbReference type="Proteomes" id="UP000694700"/>
    </source>
</evidence>
<organism evidence="2 3">
    <name type="scientific">Cyprinus carpio</name>
    <name type="common">Common carp</name>
    <dbReference type="NCBI Taxonomy" id="7962"/>
    <lineage>
        <taxon>Eukaryota</taxon>
        <taxon>Metazoa</taxon>
        <taxon>Chordata</taxon>
        <taxon>Craniata</taxon>
        <taxon>Vertebrata</taxon>
        <taxon>Euteleostomi</taxon>
        <taxon>Actinopterygii</taxon>
        <taxon>Neopterygii</taxon>
        <taxon>Teleostei</taxon>
        <taxon>Ostariophysi</taxon>
        <taxon>Cypriniformes</taxon>
        <taxon>Cyprinidae</taxon>
        <taxon>Cyprininae</taxon>
        <taxon>Cyprinus</taxon>
    </lineage>
</organism>
<dbReference type="Proteomes" id="UP000694700">
    <property type="component" value="Unplaced"/>
</dbReference>
<protein>
    <submittedName>
        <fullName evidence="2">Plac8 onzin related protein 6</fullName>
    </submittedName>
</protein>
<dbReference type="Ensembl" id="ENSCCRT00015089234.1">
    <property type="protein sequence ID" value="ENSCCRP00015086437.1"/>
    <property type="gene ID" value="ENSCCRG00015034875.1"/>
</dbReference>
<dbReference type="NCBIfam" id="TIGR01571">
    <property type="entry name" value="A_thal_Cys_rich"/>
    <property type="match status" value="1"/>
</dbReference>
<name>A0A8C1XX15_CYPCA</name>
<proteinExistence type="inferred from homology"/>